<keyword evidence="3" id="KW-1185">Reference proteome</keyword>
<reference evidence="2" key="1">
    <citation type="journal article" date="2014" name="Int. J. Syst. Evol. Microbiol.">
        <title>Complete genome sequence of Corynebacterium casei LMG S-19264T (=DSM 44701T), isolated from a smear-ripened cheese.</title>
        <authorList>
            <consortium name="US DOE Joint Genome Institute (JGI-PGF)"/>
            <person name="Walter F."/>
            <person name="Albersmeier A."/>
            <person name="Kalinowski J."/>
            <person name="Ruckert C."/>
        </authorList>
    </citation>
    <scope>NUCLEOTIDE SEQUENCE</scope>
    <source>
        <strain evidence="2">CGMCC 1.16548</strain>
    </source>
</reference>
<gene>
    <name evidence="2" type="ORF">GCM10011600_11270</name>
</gene>
<name>A0A8J3M127_9MICO</name>
<dbReference type="AlphaFoldDB" id="A0A8J3M127"/>
<organism evidence="2 3">
    <name type="scientific">Pseudolysinimonas yzui</name>
    <dbReference type="NCBI Taxonomy" id="2708254"/>
    <lineage>
        <taxon>Bacteria</taxon>
        <taxon>Bacillati</taxon>
        <taxon>Actinomycetota</taxon>
        <taxon>Actinomycetes</taxon>
        <taxon>Micrococcales</taxon>
        <taxon>Microbacteriaceae</taxon>
        <taxon>Pseudolysinimonas</taxon>
    </lineage>
</organism>
<feature type="region of interest" description="Disordered" evidence="1">
    <location>
        <begin position="70"/>
        <end position="96"/>
    </location>
</feature>
<sequence length="96" mass="10156">MPERLDDRVRLPGAELGEPRAGRGGVEDAAHVGGRLTVTDEEDAHDPLSLEPAADAVAGKGECYRRARAYEKSPSSVSMLTQTSFSPPSGPTPLQL</sequence>
<feature type="compositionally biased region" description="Basic and acidic residues" evidence="1">
    <location>
        <begin position="1"/>
        <end position="10"/>
    </location>
</feature>
<proteinExistence type="predicted"/>
<dbReference type="EMBL" id="BNAI01000001">
    <property type="protein sequence ID" value="GHF11683.1"/>
    <property type="molecule type" value="Genomic_DNA"/>
</dbReference>
<comment type="caution">
    <text evidence="2">The sequence shown here is derived from an EMBL/GenBank/DDBJ whole genome shotgun (WGS) entry which is preliminary data.</text>
</comment>
<feature type="compositionally biased region" description="Polar residues" evidence="1">
    <location>
        <begin position="73"/>
        <end position="96"/>
    </location>
</feature>
<evidence type="ECO:0000313" key="2">
    <source>
        <dbReference type="EMBL" id="GHF11683.1"/>
    </source>
</evidence>
<dbReference type="Proteomes" id="UP000617531">
    <property type="component" value="Unassembled WGS sequence"/>
</dbReference>
<reference evidence="2" key="2">
    <citation type="submission" date="2020-09" db="EMBL/GenBank/DDBJ databases">
        <authorList>
            <person name="Sun Q."/>
            <person name="Zhou Y."/>
        </authorList>
    </citation>
    <scope>NUCLEOTIDE SEQUENCE</scope>
    <source>
        <strain evidence="2">CGMCC 1.16548</strain>
    </source>
</reference>
<feature type="compositionally biased region" description="Basic and acidic residues" evidence="1">
    <location>
        <begin position="17"/>
        <end position="29"/>
    </location>
</feature>
<evidence type="ECO:0000313" key="3">
    <source>
        <dbReference type="Proteomes" id="UP000617531"/>
    </source>
</evidence>
<accession>A0A8J3M127</accession>
<evidence type="ECO:0000256" key="1">
    <source>
        <dbReference type="SAM" id="MobiDB-lite"/>
    </source>
</evidence>
<feature type="region of interest" description="Disordered" evidence="1">
    <location>
        <begin position="1"/>
        <end position="29"/>
    </location>
</feature>
<protein>
    <submittedName>
        <fullName evidence="2">Uncharacterized protein</fullName>
    </submittedName>
</protein>